<reference evidence="1" key="1">
    <citation type="submission" date="2020-05" db="EMBL/GenBank/DDBJ databases">
        <title>Large-scale comparative analyses of tick genomes elucidate their genetic diversity and vector capacities.</title>
        <authorList>
            <person name="Jia N."/>
            <person name="Wang J."/>
            <person name="Shi W."/>
            <person name="Du L."/>
            <person name="Sun Y."/>
            <person name="Zhan W."/>
            <person name="Jiang J."/>
            <person name="Wang Q."/>
            <person name="Zhang B."/>
            <person name="Ji P."/>
            <person name="Sakyi L.B."/>
            <person name="Cui X."/>
            <person name="Yuan T."/>
            <person name="Jiang B."/>
            <person name="Yang W."/>
            <person name="Lam T.T.-Y."/>
            <person name="Chang Q."/>
            <person name="Ding S."/>
            <person name="Wang X."/>
            <person name="Zhu J."/>
            <person name="Ruan X."/>
            <person name="Zhao L."/>
            <person name="Wei J."/>
            <person name="Que T."/>
            <person name="Du C."/>
            <person name="Cheng J."/>
            <person name="Dai P."/>
            <person name="Han X."/>
            <person name="Huang E."/>
            <person name="Gao Y."/>
            <person name="Liu J."/>
            <person name="Shao H."/>
            <person name="Ye R."/>
            <person name="Li L."/>
            <person name="Wei W."/>
            <person name="Wang X."/>
            <person name="Wang C."/>
            <person name="Yang T."/>
            <person name="Huo Q."/>
            <person name="Li W."/>
            <person name="Guo W."/>
            <person name="Chen H."/>
            <person name="Zhou L."/>
            <person name="Ni X."/>
            <person name="Tian J."/>
            <person name="Zhou Y."/>
            <person name="Sheng Y."/>
            <person name="Liu T."/>
            <person name="Pan Y."/>
            <person name="Xia L."/>
            <person name="Li J."/>
            <person name="Zhao F."/>
            <person name="Cao W."/>
        </authorList>
    </citation>
    <scope>NUCLEOTIDE SEQUENCE</scope>
    <source>
        <strain evidence="1">Hyas-2018</strain>
    </source>
</reference>
<comment type="caution">
    <text evidence="1">The sequence shown here is derived from an EMBL/GenBank/DDBJ whole genome shotgun (WGS) entry which is preliminary data.</text>
</comment>
<name>A0ACB7T1V5_HYAAI</name>
<evidence type="ECO:0000313" key="1">
    <source>
        <dbReference type="EMBL" id="KAH6938889.1"/>
    </source>
</evidence>
<keyword evidence="2" id="KW-1185">Reference proteome</keyword>
<evidence type="ECO:0000313" key="2">
    <source>
        <dbReference type="Proteomes" id="UP000821845"/>
    </source>
</evidence>
<proteinExistence type="predicted"/>
<organism evidence="1 2">
    <name type="scientific">Hyalomma asiaticum</name>
    <name type="common">Tick</name>
    <dbReference type="NCBI Taxonomy" id="266040"/>
    <lineage>
        <taxon>Eukaryota</taxon>
        <taxon>Metazoa</taxon>
        <taxon>Ecdysozoa</taxon>
        <taxon>Arthropoda</taxon>
        <taxon>Chelicerata</taxon>
        <taxon>Arachnida</taxon>
        <taxon>Acari</taxon>
        <taxon>Parasitiformes</taxon>
        <taxon>Ixodida</taxon>
        <taxon>Ixodoidea</taxon>
        <taxon>Ixodidae</taxon>
        <taxon>Hyalomminae</taxon>
        <taxon>Hyalomma</taxon>
    </lineage>
</organism>
<sequence>MAEGTLEMQALLEICQSEITRLELCFNVKTALLILAGECTKEGVVTLGDAEVSSCIEYKYLGVKLSASTDMYSLQEAKTHEAGSRAQCILRCRCLWGGNRNLMVRDLWKLVHVPGLTFANAAVNMSAATREWLERGQREVGRIALSCRYTVANEAVKGDIGWSSLEAPYESHGAIESGARVESKYSFIKIIATDGGDRR</sequence>
<protein>
    <submittedName>
        <fullName evidence="1">Uncharacterized protein</fullName>
    </submittedName>
</protein>
<accession>A0ACB7T1V5</accession>
<dbReference type="EMBL" id="CM023482">
    <property type="protein sequence ID" value="KAH6938889.1"/>
    <property type="molecule type" value="Genomic_DNA"/>
</dbReference>
<dbReference type="Proteomes" id="UP000821845">
    <property type="component" value="Chromosome 2"/>
</dbReference>
<gene>
    <name evidence="1" type="ORF">HPB50_014603</name>
</gene>